<keyword evidence="4" id="KW-0808">Transferase</keyword>
<dbReference type="SMART" id="SM00388">
    <property type="entry name" value="HisKA"/>
    <property type="match status" value="1"/>
</dbReference>
<evidence type="ECO:0000313" key="8">
    <source>
        <dbReference type="EMBL" id="THH38487.1"/>
    </source>
</evidence>
<dbReference type="EMBL" id="SRKY01000001">
    <property type="protein sequence ID" value="THH38487.1"/>
    <property type="molecule type" value="Genomic_DNA"/>
</dbReference>
<dbReference type="PANTHER" id="PTHR42878:SF15">
    <property type="entry name" value="BACTERIOPHYTOCHROME"/>
    <property type="match status" value="1"/>
</dbReference>
<evidence type="ECO:0000256" key="6">
    <source>
        <dbReference type="SAM" id="Phobius"/>
    </source>
</evidence>
<dbReference type="CDD" id="cd00082">
    <property type="entry name" value="HisKA"/>
    <property type="match status" value="1"/>
</dbReference>
<dbReference type="Gene3D" id="1.10.287.130">
    <property type="match status" value="1"/>
</dbReference>
<comment type="catalytic activity">
    <reaction evidence="1">
        <text>ATP + protein L-histidine = ADP + protein N-phospho-L-histidine.</text>
        <dbReference type="EC" id="2.7.13.3"/>
    </reaction>
</comment>
<dbReference type="InterPro" id="IPR004358">
    <property type="entry name" value="Sig_transdc_His_kin-like_C"/>
</dbReference>
<keyword evidence="9" id="KW-1185">Reference proteome</keyword>
<accession>A0A4S4NIE6</accession>
<evidence type="ECO:0000256" key="1">
    <source>
        <dbReference type="ARBA" id="ARBA00000085"/>
    </source>
</evidence>
<keyword evidence="6" id="KW-0472">Membrane</keyword>
<evidence type="ECO:0000256" key="4">
    <source>
        <dbReference type="ARBA" id="ARBA00022679"/>
    </source>
</evidence>
<keyword evidence="6" id="KW-0812">Transmembrane</keyword>
<feature type="transmembrane region" description="Helical" evidence="6">
    <location>
        <begin position="50"/>
        <end position="68"/>
    </location>
</feature>
<dbReference type="PROSITE" id="PS50109">
    <property type="entry name" value="HIS_KIN"/>
    <property type="match status" value="1"/>
</dbReference>
<evidence type="ECO:0000256" key="2">
    <source>
        <dbReference type="ARBA" id="ARBA00012438"/>
    </source>
</evidence>
<feature type="transmembrane region" description="Helical" evidence="6">
    <location>
        <begin position="180"/>
        <end position="201"/>
    </location>
</feature>
<dbReference type="PRINTS" id="PR00344">
    <property type="entry name" value="BCTRLSENSOR"/>
</dbReference>
<dbReference type="GO" id="GO:0030295">
    <property type="term" value="F:protein kinase activator activity"/>
    <property type="evidence" value="ECO:0007669"/>
    <property type="project" value="TreeGrafter"/>
</dbReference>
<dbReference type="GO" id="GO:0000155">
    <property type="term" value="F:phosphorelay sensor kinase activity"/>
    <property type="evidence" value="ECO:0007669"/>
    <property type="project" value="InterPro"/>
</dbReference>
<dbReference type="InterPro" id="IPR050351">
    <property type="entry name" value="BphY/WalK/GraS-like"/>
</dbReference>
<dbReference type="Gene3D" id="3.30.565.10">
    <property type="entry name" value="Histidine kinase-like ATPase, C-terminal domain"/>
    <property type="match status" value="1"/>
</dbReference>
<reference evidence="8 9" key="1">
    <citation type="submission" date="2019-04" db="EMBL/GenBank/DDBJ databases">
        <title>Shimia ponticola sp. nov., isolated from seawater.</title>
        <authorList>
            <person name="Kim Y.-O."/>
            <person name="Yoon J.-H."/>
        </authorList>
    </citation>
    <scope>NUCLEOTIDE SEQUENCE [LARGE SCALE GENOMIC DNA]</scope>
    <source>
        <strain evidence="8 9">MYP11</strain>
    </source>
</reference>
<evidence type="ECO:0000259" key="7">
    <source>
        <dbReference type="PROSITE" id="PS50109"/>
    </source>
</evidence>
<dbReference type="SUPFAM" id="SSF55874">
    <property type="entry name" value="ATPase domain of HSP90 chaperone/DNA topoisomerase II/histidine kinase"/>
    <property type="match status" value="1"/>
</dbReference>
<evidence type="ECO:0000256" key="5">
    <source>
        <dbReference type="ARBA" id="ARBA00022777"/>
    </source>
</evidence>
<keyword evidence="5" id="KW-0418">Kinase</keyword>
<keyword evidence="6" id="KW-1133">Transmembrane helix</keyword>
<organism evidence="8 9">
    <name type="scientific">Aliishimia ponticola</name>
    <dbReference type="NCBI Taxonomy" id="2499833"/>
    <lineage>
        <taxon>Bacteria</taxon>
        <taxon>Pseudomonadati</taxon>
        <taxon>Pseudomonadota</taxon>
        <taxon>Alphaproteobacteria</taxon>
        <taxon>Rhodobacterales</taxon>
        <taxon>Paracoccaceae</taxon>
        <taxon>Aliishimia</taxon>
    </lineage>
</organism>
<evidence type="ECO:0000256" key="3">
    <source>
        <dbReference type="ARBA" id="ARBA00022553"/>
    </source>
</evidence>
<keyword evidence="3" id="KW-0597">Phosphoprotein</keyword>
<dbReference type="GO" id="GO:0007234">
    <property type="term" value="P:osmosensory signaling via phosphorelay pathway"/>
    <property type="evidence" value="ECO:0007669"/>
    <property type="project" value="TreeGrafter"/>
</dbReference>
<evidence type="ECO:0000313" key="9">
    <source>
        <dbReference type="Proteomes" id="UP000306602"/>
    </source>
</evidence>
<dbReference type="EC" id="2.7.13.3" evidence="2"/>
<sequence>MKMSVKNRMRVLWAVMAFVVLSGVTAEILLRTVRHKIHQYDVMYGERLPNAITGFHSAVGYTGLIHNFKNYVLRPRESGYRIAAVRSYDKALYNLGELEALAELAGVEIDTNPIRSTLRSYIDALNVVDERRDDGAAPAEIDAVVRISDASAAVSIIAIVQALRVKSQQETRRQVDELGAILRVLAFLNILGPLIIIWIGWSTLQSDRAQNKLLVGLNEDLTRRNAQLDRTNRELSEFAFFTSHDLRTPMRGIANHARFLVEDFEDKLPAEGRKRLVRMQELCGSMENLVESLLAYADATARNAPEWNDLTEIVTDLADNLPDGVQGEVILETSLPKLFFDPLQLRTCLRHLIVNGLVFNEEAQKTVWVGFADSVFVDGETLHSALYVRDNGIGMEGEFSEDIFRLFKRLQRPGKYGEGIGAGLAFVKKIVEANDGVVRVTSTPHTGSSFYISFPDKESRLRWIKPQKP</sequence>
<dbReference type="InterPro" id="IPR005467">
    <property type="entry name" value="His_kinase_dom"/>
</dbReference>
<protein>
    <recommendedName>
        <fullName evidence="2">histidine kinase</fullName>
        <ecNumber evidence="2">2.7.13.3</ecNumber>
    </recommendedName>
</protein>
<dbReference type="AlphaFoldDB" id="A0A4S4NIE6"/>
<dbReference type="Pfam" id="PF02518">
    <property type="entry name" value="HATPase_c"/>
    <property type="match status" value="1"/>
</dbReference>
<comment type="caution">
    <text evidence="8">The sequence shown here is derived from an EMBL/GenBank/DDBJ whole genome shotgun (WGS) entry which is preliminary data.</text>
</comment>
<dbReference type="PANTHER" id="PTHR42878">
    <property type="entry name" value="TWO-COMPONENT HISTIDINE KINASE"/>
    <property type="match status" value="1"/>
</dbReference>
<dbReference type="OrthoDB" id="9795133at2"/>
<feature type="domain" description="Histidine kinase" evidence="7">
    <location>
        <begin position="241"/>
        <end position="458"/>
    </location>
</feature>
<dbReference type="SMART" id="SM00387">
    <property type="entry name" value="HATPase_c"/>
    <property type="match status" value="1"/>
</dbReference>
<dbReference type="InterPro" id="IPR036097">
    <property type="entry name" value="HisK_dim/P_sf"/>
</dbReference>
<dbReference type="InterPro" id="IPR036890">
    <property type="entry name" value="HATPase_C_sf"/>
</dbReference>
<dbReference type="SUPFAM" id="SSF47384">
    <property type="entry name" value="Homodimeric domain of signal transducing histidine kinase"/>
    <property type="match status" value="1"/>
</dbReference>
<dbReference type="InterPro" id="IPR003661">
    <property type="entry name" value="HisK_dim/P_dom"/>
</dbReference>
<dbReference type="Proteomes" id="UP000306602">
    <property type="component" value="Unassembled WGS sequence"/>
</dbReference>
<dbReference type="Pfam" id="PF00512">
    <property type="entry name" value="HisKA"/>
    <property type="match status" value="1"/>
</dbReference>
<dbReference type="GO" id="GO:0000156">
    <property type="term" value="F:phosphorelay response regulator activity"/>
    <property type="evidence" value="ECO:0007669"/>
    <property type="project" value="TreeGrafter"/>
</dbReference>
<gene>
    <name evidence="8" type="ORF">E4Z66_02645</name>
</gene>
<dbReference type="InterPro" id="IPR003594">
    <property type="entry name" value="HATPase_dom"/>
</dbReference>
<name>A0A4S4NIE6_9RHOB</name>
<proteinExistence type="predicted"/>